<reference evidence="3" key="1">
    <citation type="journal article" date="2020" name="BMC Genomics">
        <title>Correction to: Identification and distribution of gene clusters required for synthesis of sphingolipid metabolism inhibitors in diverse species of the filamentous fungus Fusarium.</title>
        <authorList>
            <person name="Kim H.S."/>
            <person name="Lohmar J.M."/>
            <person name="Busman M."/>
            <person name="Brown D.W."/>
            <person name="Naumann T.A."/>
            <person name="Divon H.H."/>
            <person name="Lysoe E."/>
            <person name="Uhlig S."/>
            <person name="Proctor R.H."/>
        </authorList>
    </citation>
    <scope>NUCLEOTIDE SEQUENCE</scope>
    <source>
        <strain evidence="3">NRRL 20472</strain>
    </source>
</reference>
<feature type="region of interest" description="Disordered" evidence="2">
    <location>
        <begin position="1"/>
        <end position="33"/>
    </location>
</feature>
<protein>
    <submittedName>
        <fullName evidence="3">Uncharacterized protein</fullName>
    </submittedName>
</protein>
<keyword evidence="1" id="KW-0175">Coiled coil</keyword>
<feature type="compositionally biased region" description="Basic and acidic residues" evidence="2">
    <location>
        <begin position="1"/>
        <end position="10"/>
    </location>
</feature>
<evidence type="ECO:0000256" key="2">
    <source>
        <dbReference type="SAM" id="MobiDB-lite"/>
    </source>
</evidence>
<proteinExistence type="predicted"/>
<gene>
    <name evidence="3" type="ORF">FSARC_3438</name>
</gene>
<accession>A0A8H4U3V7</accession>
<dbReference type="Proteomes" id="UP000622797">
    <property type="component" value="Unassembled WGS sequence"/>
</dbReference>
<organism evidence="3 4">
    <name type="scientific">Fusarium sarcochroum</name>
    <dbReference type="NCBI Taxonomy" id="1208366"/>
    <lineage>
        <taxon>Eukaryota</taxon>
        <taxon>Fungi</taxon>
        <taxon>Dikarya</taxon>
        <taxon>Ascomycota</taxon>
        <taxon>Pezizomycotina</taxon>
        <taxon>Sordariomycetes</taxon>
        <taxon>Hypocreomycetidae</taxon>
        <taxon>Hypocreales</taxon>
        <taxon>Nectriaceae</taxon>
        <taxon>Fusarium</taxon>
        <taxon>Fusarium lateritium species complex</taxon>
    </lineage>
</organism>
<sequence>MERDTKEKPLLSESSSLPDVKGTKGPSSSTASISVPDAASLSAQHGLVTLDVEALINAHPSVTQEQKDAWLVEWALYLDLVQDKSIHYDEVSQTFDQLQAALQSTKAKSDRSNQEMAQVKADHTAIHAAIDRLEVRLESRDVVIRRLKQRLQENNLPTEI</sequence>
<keyword evidence="4" id="KW-1185">Reference proteome</keyword>
<dbReference type="OrthoDB" id="10525771at2759"/>
<dbReference type="EMBL" id="JABEXW010000166">
    <property type="protein sequence ID" value="KAF4969283.1"/>
    <property type="molecule type" value="Genomic_DNA"/>
</dbReference>
<name>A0A8H4U3V7_9HYPO</name>
<evidence type="ECO:0000313" key="4">
    <source>
        <dbReference type="Proteomes" id="UP000622797"/>
    </source>
</evidence>
<evidence type="ECO:0000256" key="1">
    <source>
        <dbReference type="SAM" id="Coils"/>
    </source>
</evidence>
<dbReference type="AlphaFoldDB" id="A0A8H4U3V7"/>
<comment type="caution">
    <text evidence="3">The sequence shown here is derived from an EMBL/GenBank/DDBJ whole genome shotgun (WGS) entry which is preliminary data.</text>
</comment>
<reference evidence="3" key="2">
    <citation type="submission" date="2020-05" db="EMBL/GenBank/DDBJ databases">
        <authorList>
            <person name="Kim H.-S."/>
            <person name="Proctor R.H."/>
            <person name="Brown D.W."/>
        </authorList>
    </citation>
    <scope>NUCLEOTIDE SEQUENCE</scope>
    <source>
        <strain evidence="3">NRRL 20472</strain>
    </source>
</reference>
<feature type="coiled-coil region" evidence="1">
    <location>
        <begin position="88"/>
        <end position="122"/>
    </location>
</feature>
<evidence type="ECO:0000313" key="3">
    <source>
        <dbReference type="EMBL" id="KAF4969283.1"/>
    </source>
</evidence>